<dbReference type="GO" id="GO:0008173">
    <property type="term" value="F:RNA methyltransferase activity"/>
    <property type="evidence" value="ECO:0007669"/>
    <property type="project" value="InterPro"/>
</dbReference>
<dbReference type="GO" id="GO:0032259">
    <property type="term" value="P:methylation"/>
    <property type="evidence" value="ECO:0007669"/>
    <property type="project" value="UniProtKB-KW"/>
</dbReference>
<evidence type="ECO:0000313" key="5">
    <source>
        <dbReference type="EMBL" id="GLW64969.1"/>
    </source>
</evidence>
<evidence type="ECO:0000256" key="3">
    <source>
        <dbReference type="SAM" id="MobiDB-lite"/>
    </source>
</evidence>
<dbReference type="InterPro" id="IPR001537">
    <property type="entry name" value="SpoU_MeTrfase"/>
</dbReference>
<reference evidence="5" key="1">
    <citation type="submission" date="2023-02" db="EMBL/GenBank/DDBJ databases">
        <title>Actinomadura rubrobrunea NBRC 14622.</title>
        <authorList>
            <person name="Ichikawa N."/>
            <person name="Sato H."/>
            <person name="Tonouchi N."/>
        </authorList>
    </citation>
    <scope>NUCLEOTIDE SEQUENCE</scope>
    <source>
        <strain evidence="5">NBRC 14622</strain>
    </source>
</reference>
<accession>A0A9W6UVE9</accession>
<dbReference type="PANTHER" id="PTHR43191:SF2">
    <property type="entry name" value="RRNA METHYLTRANSFERASE 3, MITOCHONDRIAL"/>
    <property type="match status" value="1"/>
</dbReference>
<dbReference type="Proteomes" id="UP001165124">
    <property type="component" value="Unassembled WGS sequence"/>
</dbReference>
<name>A0A9W6UVE9_9ACTN</name>
<evidence type="ECO:0000256" key="2">
    <source>
        <dbReference type="ARBA" id="ARBA00022679"/>
    </source>
</evidence>
<proteinExistence type="predicted"/>
<dbReference type="GO" id="GO:0003723">
    <property type="term" value="F:RNA binding"/>
    <property type="evidence" value="ECO:0007669"/>
    <property type="project" value="InterPro"/>
</dbReference>
<organism evidence="5 6">
    <name type="scientific">Actinomadura rubrobrunea</name>
    <dbReference type="NCBI Taxonomy" id="115335"/>
    <lineage>
        <taxon>Bacteria</taxon>
        <taxon>Bacillati</taxon>
        <taxon>Actinomycetota</taxon>
        <taxon>Actinomycetes</taxon>
        <taxon>Streptosporangiales</taxon>
        <taxon>Thermomonosporaceae</taxon>
        <taxon>Actinomadura</taxon>
    </lineage>
</organism>
<dbReference type="InterPro" id="IPR029026">
    <property type="entry name" value="tRNA_m1G_MTases_N"/>
</dbReference>
<feature type="region of interest" description="Disordered" evidence="3">
    <location>
        <begin position="1"/>
        <end position="24"/>
    </location>
</feature>
<comment type="caution">
    <text evidence="5">The sequence shown here is derived from an EMBL/GenBank/DDBJ whole genome shotgun (WGS) entry which is preliminary data.</text>
</comment>
<keyword evidence="2" id="KW-0808">Transferase</keyword>
<dbReference type="Pfam" id="PF00588">
    <property type="entry name" value="SpoU_methylase"/>
    <property type="match status" value="1"/>
</dbReference>
<evidence type="ECO:0000259" key="4">
    <source>
        <dbReference type="Pfam" id="PF00588"/>
    </source>
</evidence>
<keyword evidence="6" id="KW-1185">Reference proteome</keyword>
<dbReference type="PANTHER" id="PTHR43191">
    <property type="entry name" value="RRNA METHYLTRANSFERASE 3"/>
    <property type="match status" value="1"/>
</dbReference>
<dbReference type="GO" id="GO:0006396">
    <property type="term" value="P:RNA processing"/>
    <property type="evidence" value="ECO:0007669"/>
    <property type="project" value="InterPro"/>
</dbReference>
<dbReference type="EMBL" id="BSRZ01000007">
    <property type="protein sequence ID" value="GLW64969.1"/>
    <property type="molecule type" value="Genomic_DNA"/>
</dbReference>
<sequence>MSARTGRLPGPDGLPGQEAAPRTATAIRVRPRRELRRRRRRRRHSCWDHVIAAPLWPLHGANLVTLLRTCDAVGACLAVPRYRWVPEALARGNTLRQPSCVHWVDDPLDWLARQRENGTRVLGVELADEAIRLADLPAARRRTVAVLGHERYGIPDEALDLLDGAVEIPMVGTGHSLNVAVAGSLVLYKLAGLL</sequence>
<dbReference type="SUPFAM" id="SSF75217">
    <property type="entry name" value="alpha/beta knot"/>
    <property type="match status" value="1"/>
</dbReference>
<keyword evidence="1" id="KW-0489">Methyltransferase</keyword>
<gene>
    <name evidence="5" type="ORF">Arub01_32130</name>
</gene>
<dbReference type="InterPro" id="IPR029028">
    <property type="entry name" value="Alpha/beta_knot_MTases"/>
</dbReference>
<feature type="domain" description="tRNA/rRNA methyltransferase SpoU type" evidence="4">
    <location>
        <begin position="61"/>
        <end position="188"/>
    </location>
</feature>
<protein>
    <recommendedName>
        <fullName evidence="4">tRNA/rRNA methyltransferase SpoU type domain-containing protein</fullName>
    </recommendedName>
</protein>
<dbReference type="InterPro" id="IPR051259">
    <property type="entry name" value="rRNA_Methyltransferase"/>
</dbReference>
<evidence type="ECO:0000256" key="1">
    <source>
        <dbReference type="ARBA" id="ARBA00022603"/>
    </source>
</evidence>
<evidence type="ECO:0000313" key="6">
    <source>
        <dbReference type="Proteomes" id="UP001165124"/>
    </source>
</evidence>
<dbReference type="Gene3D" id="3.40.1280.10">
    <property type="match status" value="1"/>
</dbReference>
<dbReference type="AlphaFoldDB" id="A0A9W6UVE9"/>